<keyword evidence="2" id="KW-1133">Transmembrane helix</keyword>
<keyword evidence="4" id="KW-1185">Reference proteome</keyword>
<feature type="transmembrane region" description="Helical" evidence="2">
    <location>
        <begin position="22"/>
        <end position="42"/>
    </location>
</feature>
<gene>
    <name evidence="3" type="ORF">SAMN05661093_11235</name>
</gene>
<feature type="compositionally biased region" description="Acidic residues" evidence="1">
    <location>
        <begin position="1"/>
        <end position="10"/>
    </location>
</feature>
<name>A0A1Y5YBZ3_KIBAR</name>
<proteinExistence type="predicted"/>
<feature type="transmembrane region" description="Helical" evidence="2">
    <location>
        <begin position="86"/>
        <end position="108"/>
    </location>
</feature>
<reference evidence="3 4" key="1">
    <citation type="submission" date="2017-04" db="EMBL/GenBank/DDBJ databases">
        <authorList>
            <person name="Afonso C.L."/>
            <person name="Miller P.J."/>
            <person name="Scott M.A."/>
            <person name="Spackman E."/>
            <person name="Goraichik I."/>
            <person name="Dimitrov K.M."/>
            <person name="Suarez D.L."/>
            <person name="Swayne D.E."/>
        </authorList>
    </citation>
    <scope>NUCLEOTIDE SEQUENCE [LARGE SCALE GENOMIC DNA]</scope>
    <source>
        <strain evidence="3 4">DSM 43828</strain>
    </source>
</reference>
<dbReference type="Proteomes" id="UP000192674">
    <property type="component" value="Unassembled WGS sequence"/>
</dbReference>
<sequence length="266" mass="28692">MAPDSQETDDDQRPQPSHPSAAASKVGITVSVLVLGVLGVLADTAQVVDLFRHSWVIIVLVLGICIGIVGALILERQWRKPPGALVLVAVALLVVASAAVTTAVVYSAQPADAAGNFTGTPGPSPSTSSVTTPTSQEPSQTAPRQLEISDPKANVRVSWKDEVTVTGTSVGPDRHVALFLKPLSGPFIWPSLCNYDAANKRVICHVQYGEREQSRGSSFDVWAVTVDEKDYYLLSDYYGKGKWFDPNKSPVRVIVESERVRVKRED</sequence>
<organism evidence="3 4">
    <name type="scientific">Kibdelosporangium aridum</name>
    <dbReference type="NCBI Taxonomy" id="2030"/>
    <lineage>
        <taxon>Bacteria</taxon>
        <taxon>Bacillati</taxon>
        <taxon>Actinomycetota</taxon>
        <taxon>Actinomycetes</taxon>
        <taxon>Pseudonocardiales</taxon>
        <taxon>Pseudonocardiaceae</taxon>
        <taxon>Kibdelosporangium</taxon>
    </lineage>
</organism>
<dbReference type="AlphaFoldDB" id="A0A1Y5YBZ3"/>
<feature type="region of interest" description="Disordered" evidence="1">
    <location>
        <begin position="116"/>
        <end position="147"/>
    </location>
</feature>
<evidence type="ECO:0000313" key="3">
    <source>
        <dbReference type="EMBL" id="SMD27625.1"/>
    </source>
</evidence>
<keyword evidence="2" id="KW-0812">Transmembrane</keyword>
<dbReference type="EMBL" id="FWXV01000032">
    <property type="protein sequence ID" value="SMD27625.1"/>
    <property type="molecule type" value="Genomic_DNA"/>
</dbReference>
<keyword evidence="2" id="KW-0472">Membrane</keyword>
<evidence type="ECO:0000256" key="2">
    <source>
        <dbReference type="SAM" id="Phobius"/>
    </source>
</evidence>
<feature type="compositionally biased region" description="Low complexity" evidence="1">
    <location>
        <begin position="118"/>
        <end position="143"/>
    </location>
</feature>
<evidence type="ECO:0000256" key="1">
    <source>
        <dbReference type="SAM" id="MobiDB-lite"/>
    </source>
</evidence>
<evidence type="ECO:0000313" key="4">
    <source>
        <dbReference type="Proteomes" id="UP000192674"/>
    </source>
</evidence>
<protein>
    <submittedName>
        <fullName evidence="3">Cytochrome c oxidase subunit IV</fullName>
    </submittedName>
</protein>
<accession>A0A1Y5YBZ3</accession>
<feature type="region of interest" description="Disordered" evidence="1">
    <location>
        <begin position="1"/>
        <end position="22"/>
    </location>
</feature>
<feature type="transmembrane region" description="Helical" evidence="2">
    <location>
        <begin position="54"/>
        <end position="74"/>
    </location>
</feature>